<sequence length="18" mass="2135">MQAIKLSRFDSICIPLLW</sequence>
<proteinExistence type="predicted"/>
<gene>
    <name evidence="1" type="ORF">FOXB_03867</name>
</gene>
<organism evidence="1">
    <name type="scientific">Fusarium oxysporum (strain Fo5176)</name>
    <name type="common">Fusarium vascular wilt</name>
    <dbReference type="NCBI Taxonomy" id="660025"/>
    <lineage>
        <taxon>Eukaryota</taxon>
        <taxon>Fungi</taxon>
        <taxon>Dikarya</taxon>
        <taxon>Ascomycota</taxon>
        <taxon>Pezizomycotina</taxon>
        <taxon>Sordariomycetes</taxon>
        <taxon>Hypocreomycetidae</taxon>
        <taxon>Hypocreales</taxon>
        <taxon>Nectriaceae</taxon>
        <taxon>Fusarium</taxon>
        <taxon>Fusarium oxysporum species complex</taxon>
    </lineage>
</organism>
<dbReference type="AlphaFoldDB" id="F9FBU0"/>
<evidence type="ECO:0000313" key="1">
    <source>
        <dbReference type="EMBL" id="EGU85623.1"/>
    </source>
</evidence>
<name>F9FBU0_FUSOF</name>
<reference evidence="1" key="1">
    <citation type="journal article" date="2012" name="Mol. Plant Microbe Interact.">
        <title>A highly conserved effector in Fusarium oxysporum is required for full virulence on Arabidopsis.</title>
        <authorList>
            <person name="Thatcher L.F."/>
            <person name="Gardiner D.M."/>
            <person name="Kazan K."/>
            <person name="Manners J."/>
        </authorList>
    </citation>
    <scope>NUCLEOTIDE SEQUENCE [LARGE SCALE GENOMIC DNA]</scope>
    <source>
        <strain evidence="1">Fo5176</strain>
    </source>
</reference>
<comment type="caution">
    <text evidence="1">The sequence shown here is derived from an EMBL/GenBank/DDBJ whole genome shotgun (WGS) entry which is preliminary data.</text>
</comment>
<accession>F9FBU0</accession>
<dbReference type="EMBL" id="AFQF01001252">
    <property type="protein sequence ID" value="EGU85623.1"/>
    <property type="molecule type" value="Genomic_DNA"/>
</dbReference>
<protein>
    <submittedName>
        <fullName evidence="1">Uncharacterized protein</fullName>
    </submittedName>
</protein>